<dbReference type="GO" id="GO:0016746">
    <property type="term" value="F:acyltransferase activity"/>
    <property type="evidence" value="ECO:0007669"/>
    <property type="project" value="UniProtKB-KW"/>
</dbReference>
<name>A0A8G2BUQ0_9BACT</name>
<organism evidence="2 3">
    <name type="scientific">Parabacteroides chinchillae</name>
    <dbReference type="NCBI Taxonomy" id="871327"/>
    <lineage>
        <taxon>Bacteria</taxon>
        <taxon>Pseudomonadati</taxon>
        <taxon>Bacteroidota</taxon>
        <taxon>Bacteroidia</taxon>
        <taxon>Bacteroidales</taxon>
        <taxon>Tannerellaceae</taxon>
        <taxon>Parabacteroides</taxon>
    </lineage>
</organism>
<feature type="transmembrane region" description="Helical" evidence="1">
    <location>
        <begin position="99"/>
        <end position="115"/>
    </location>
</feature>
<feature type="transmembrane region" description="Helical" evidence="1">
    <location>
        <begin position="217"/>
        <end position="238"/>
    </location>
</feature>
<dbReference type="PANTHER" id="PTHR31061:SF24">
    <property type="entry name" value="LD22376P"/>
    <property type="match status" value="1"/>
</dbReference>
<proteinExistence type="predicted"/>
<keyword evidence="1" id="KW-1133">Transmembrane helix</keyword>
<gene>
    <name evidence="2" type="ORF">SAMN05444001_10250</name>
</gene>
<feature type="transmembrane region" description="Helical" evidence="1">
    <location>
        <begin position="311"/>
        <end position="328"/>
    </location>
</feature>
<keyword evidence="1" id="KW-0812">Transmembrane</keyword>
<feature type="transmembrane region" description="Helical" evidence="1">
    <location>
        <begin position="250"/>
        <end position="267"/>
    </location>
</feature>
<keyword evidence="2" id="KW-0808">Transferase</keyword>
<dbReference type="EMBL" id="FNVS01000002">
    <property type="protein sequence ID" value="SEF52020.1"/>
    <property type="molecule type" value="Genomic_DNA"/>
</dbReference>
<dbReference type="PANTHER" id="PTHR31061">
    <property type="entry name" value="LD22376P"/>
    <property type="match status" value="1"/>
</dbReference>
<accession>A0A8G2BUQ0</accession>
<keyword evidence="1" id="KW-0472">Membrane</keyword>
<dbReference type="Proteomes" id="UP000236725">
    <property type="component" value="Unassembled WGS sequence"/>
</dbReference>
<dbReference type="RefSeq" id="WP_103982354.1">
    <property type="nucleotide sequence ID" value="NZ_FNVS01000002.1"/>
</dbReference>
<evidence type="ECO:0000256" key="1">
    <source>
        <dbReference type="SAM" id="Phobius"/>
    </source>
</evidence>
<keyword evidence="3" id="KW-1185">Reference proteome</keyword>
<feature type="transmembrane region" description="Helical" evidence="1">
    <location>
        <begin position="147"/>
        <end position="164"/>
    </location>
</feature>
<feature type="transmembrane region" description="Helical" evidence="1">
    <location>
        <begin position="20"/>
        <end position="42"/>
    </location>
</feature>
<sequence length="377" mass="43177">MEKTVYKRLESLDVLRGFDLFCLVVLEVVLYPLESAIDAPWFNSLMWGFSHVEWEGFSSWDLVMPLFMFMAGVSIPFALSRYKAMPDKTAVYRRIGKRVLLLWVFGMMCQGNLLALDLDKIYLYSNTLQSIAMGYLIAAMLFLHIRFAAQIGVAAGLLLLYWGLMQFVTVDGYGGGVYTPDGNLAEWVDRVVLGRFRDAATIVDGQTVFAGWYNYTWILSSLNFGVTVLTGLFAGQILKNEYTRKYKLQLLFGIGVAMVAAGWLWGLQMPVIKKLWTSSMVLVSSGYCFLLMGIFYYWIDCKGHNKHLNWLKIYGMNSIVAYMLTMVINFRCIGESLFFGLQQYMGNYYQVLIAVCNVLVIYVILWLLYKRNIFLKV</sequence>
<comment type="caution">
    <text evidence="2">The sequence shown here is derived from an EMBL/GenBank/DDBJ whole genome shotgun (WGS) entry which is preliminary data.</text>
</comment>
<evidence type="ECO:0000313" key="3">
    <source>
        <dbReference type="Proteomes" id="UP000236725"/>
    </source>
</evidence>
<evidence type="ECO:0000313" key="2">
    <source>
        <dbReference type="EMBL" id="SEF52020.1"/>
    </source>
</evidence>
<feature type="transmembrane region" description="Helical" evidence="1">
    <location>
        <begin position="62"/>
        <end position="79"/>
    </location>
</feature>
<feature type="transmembrane region" description="Helical" evidence="1">
    <location>
        <begin position="279"/>
        <end position="299"/>
    </location>
</feature>
<reference evidence="2 3" key="1">
    <citation type="submission" date="2016-10" db="EMBL/GenBank/DDBJ databases">
        <authorList>
            <person name="Varghese N."/>
            <person name="Submissions S."/>
        </authorList>
    </citation>
    <scope>NUCLEOTIDE SEQUENCE [LARGE SCALE GENOMIC DNA]</scope>
    <source>
        <strain evidence="2 3">DSM 29073</strain>
    </source>
</reference>
<feature type="transmembrane region" description="Helical" evidence="1">
    <location>
        <begin position="348"/>
        <end position="369"/>
    </location>
</feature>
<protein>
    <submittedName>
        <fullName evidence="2">Predicted acyltransferase</fullName>
    </submittedName>
</protein>
<keyword evidence="2" id="KW-0012">Acyltransferase</keyword>
<feature type="transmembrane region" description="Helical" evidence="1">
    <location>
        <begin position="121"/>
        <end position="142"/>
    </location>
</feature>
<dbReference type="AlphaFoldDB" id="A0A8G2BUQ0"/>